<dbReference type="InterPro" id="IPR037205">
    <property type="entry name" value="ChaB_sf"/>
</dbReference>
<evidence type="ECO:0000256" key="1">
    <source>
        <dbReference type="SAM" id="MobiDB-lite"/>
    </source>
</evidence>
<feature type="compositionally biased region" description="Basic and acidic residues" evidence="1">
    <location>
        <begin position="102"/>
        <end position="133"/>
    </location>
</feature>
<dbReference type="AlphaFoldDB" id="A0A379JL61"/>
<organism evidence="2 3">
    <name type="scientific">Nocardia otitidiscaviarum</name>
    <dbReference type="NCBI Taxonomy" id="1823"/>
    <lineage>
        <taxon>Bacteria</taxon>
        <taxon>Bacillati</taxon>
        <taxon>Actinomycetota</taxon>
        <taxon>Actinomycetes</taxon>
        <taxon>Mycobacteriales</taxon>
        <taxon>Nocardiaceae</taxon>
        <taxon>Nocardia</taxon>
    </lineage>
</organism>
<accession>A0A379JL61</accession>
<evidence type="ECO:0000313" key="3">
    <source>
        <dbReference type="Proteomes" id="UP000255467"/>
    </source>
</evidence>
<gene>
    <name evidence="2" type="ORF">NCTC1934_06436</name>
</gene>
<protein>
    <submittedName>
        <fullName evidence="2">Cation transport regulator</fullName>
    </submittedName>
</protein>
<sequence length="151" mass="16912">MPKTDKRGEPKSSELPGTLRRSDEHAQEIFAEAHDSALEQYGSEQRAHRVAYAALKHSYEKVGDHWEAKQSRGPSDERAEHGGPNPRGETAEGVDANASKQHLREIATRLEISGRSKMTKDQLVDAIRRYNERARRRAGGRKTPEASGSQR</sequence>
<dbReference type="SUPFAM" id="SSF140376">
    <property type="entry name" value="ChaB-like"/>
    <property type="match status" value="1"/>
</dbReference>
<dbReference type="OrthoDB" id="3731224at2"/>
<dbReference type="RefSeq" id="WP_039813977.1">
    <property type="nucleotide sequence ID" value="NZ_UGRY01000006.1"/>
</dbReference>
<evidence type="ECO:0000313" key="2">
    <source>
        <dbReference type="EMBL" id="SUD49086.1"/>
    </source>
</evidence>
<feature type="region of interest" description="Disordered" evidence="1">
    <location>
        <begin position="63"/>
        <end position="151"/>
    </location>
</feature>
<dbReference type="Proteomes" id="UP000255467">
    <property type="component" value="Unassembled WGS sequence"/>
</dbReference>
<name>A0A379JL61_9NOCA</name>
<feature type="compositionally biased region" description="Basic and acidic residues" evidence="1">
    <location>
        <begin position="1"/>
        <end position="12"/>
    </location>
</feature>
<dbReference type="InterPro" id="IPR009317">
    <property type="entry name" value="ChaB"/>
</dbReference>
<proteinExistence type="predicted"/>
<keyword evidence="3" id="KW-1185">Reference proteome</keyword>
<dbReference type="EMBL" id="UGRY01000006">
    <property type="protein sequence ID" value="SUD49086.1"/>
    <property type="molecule type" value="Genomic_DNA"/>
</dbReference>
<dbReference type="STRING" id="1406858.GCA_000710895_01026"/>
<feature type="region of interest" description="Disordered" evidence="1">
    <location>
        <begin position="1"/>
        <end position="24"/>
    </location>
</feature>
<dbReference type="Gene3D" id="1.10.1740.70">
    <property type="entry name" value="ChaB"/>
    <property type="match status" value="1"/>
</dbReference>
<reference evidence="2 3" key="1">
    <citation type="submission" date="2018-06" db="EMBL/GenBank/DDBJ databases">
        <authorList>
            <consortium name="Pathogen Informatics"/>
            <person name="Doyle S."/>
        </authorList>
    </citation>
    <scope>NUCLEOTIDE SEQUENCE [LARGE SCALE GENOMIC DNA]</scope>
    <source>
        <strain evidence="2 3">NCTC1934</strain>
    </source>
</reference>
<dbReference type="Pfam" id="PF06150">
    <property type="entry name" value="ChaB"/>
    <property type="match status" value="1"/>
</dbReference>
<feature type="compositionally biased region" description="Basic and acidic residues" evidence="1">
    <location>
        <begin position="63"/>
        <end position="81"/>
    </location>
</feature>